<dbReference type="RefSeq" id="XP_040665660.1">
    <property type="nucleotide sequence ID" value="XM_040814749.1"/>
</dbReference>
<sequence length="72" mass="8691">MWYFVPLFVVWWYRAQWKSLGRGGSERRNSHMYRLSGRRRVAILKKKKKKKKYRYGGVTNCNIPPNATQTLQ</sequence>
<feature type="chain" id="PRO_5013245226" description="Secreted protein" evidence="1">
    <location>
        <begin position="18"/>
        <end position="72"/>
    </location>
</feature>
<evidence type="ECO:0000256" key="1">
    <source>
        <dbReference type="SAM" id="SignalP"/>
    </source>
</evidence>
<proteinExistence type="predicted"/>
<name>A0A1L9PEF0_ASPVE</name>
<keyword evidence="3" id="KW-1185">Reference proteome</keyword>
<dbReference type="EMBL" id="KV878127">
    <property type="protein sequence ID" value="OJI99897.1"/>
    <property type="molecule type" value="Genomic_DNA"/>
</dbReference>
<evidence type="ECO:0000313" key="3">
    <source>
        <dbReference type="Proteomes" id="UP000184073"/>
    </source>
</evidence>
<reference evidence="3" key="1">
    <citation type="journal article" date="2017" name="Genome Biol.">
        <title>Comparative genomics reveals high biological diversity and specific adaptations in the industrially and medically important fungal genus Aspergillus.</title>
        <authorList>
            <person name="de Vries R.P."/>
            <person name="Riley R."/>
            <person name="Wiebenga A."/>
            <person name="Aguilar-Osorio G."/>
            <person name="Amillis S."/>
            <person name="Uchima C.A."/>
            <person name="Anderluh G."/>
            <person name="Asadollahi M."/>
            <person name="Askin M."/>
            <person name="Barry K."/>
            <person name="Battaglia E."/>
            <person name="Bayram O."/>
            <person name="Benocci T."/>
            <person name="Braus-Stromeyer S.A."/>
            <person name="Caldana C."/>
            <person name="Canovas D."/>
            <person name="Cerqueira G.C."/>
            <person name="Chen F."/>
            <person name="Chen W."/>
            <person name="Choi C."/>
            <person name="Clum A."/>
            <person name="Dos Santos R.A."/>
            <person name="Damasio A.R."/>
            <person name="Diallinas G."/>
            <person name="Emri T."/>
            <person name="Fekete E."/>
            <person name="Flipphi M."/>
            <person name="Freyberg S."/>
            <person name="Gallo A."/>
            <person name="Gournas C."/>
            <person name="Habgood R."/>
            <person name="Hainaut M."/>
            <person name="Harispe M.L."/>
            <person name="Henrissat B."/>
            <person name="Hilden K.S."/>
            <person name="Hope R."/>
            <person name="Hossain A."/>
            <person name="Karabika E."/>
            <person name="Karaffa L."/>
            <person name="Karanyi Z."/>
            <person name="Krasevec N."/>
            <person name="Kuo A."/>
            <person name="Kusch H."/>
            <person name="LaButti K."/>
            <person name="Lagendijk E.L."/>
            <person name="Lapidus A."/>
            <person name="Levasseur A."/>
            <person name="Lindquist E."/>
            <person name="Lipzen A."/>
            <person name="Logrieco A.F."/>
            <person name="MacCabe A."/>
            <person name="Maekelae M.R."/>
            <person name="Malavazi I."/>
            <person name="Melin P."/>
            <person name="Meyer V."/>
            <person name="Mielnichuk N."/>
            <person name="Miskei M."/>
            <person name="Molnar A.P."/>
            <person name="Mule G."/>
            <person name="Ngan C.Y."/>
            <person name="Orejas M."/>
            <person name="Orosz E."/>
            <person name="Ouedraogo J.P."/>
            <person name="Overkamp K.M."/>
            <person name="Park H.-S."/>
            <person name="Perrone G."/>
            <person name="Piumi F."/>
            <person name="Punt P.J."/>
            <person name="Ram A.F."/>
            <person name="Ramon A."/>
            <person name="Rauscher S."/>
            <person name="Record E."/>
            <person name="Riano-Pachon D.M."/>
            <person name="Robert V."/>
            <person name="Roehrig J."/>
            <person name="Ruller R."/>
            <person name="Salamov A."/>
            <person name="Salih N.S."/>
            <person name="Samson R.A."/>
            <person name="Sandor E."/>
            <person name="Sanguinetti M."/>
            <person name="Schuetze T."/>
            <person name="Sepcic K."/>
            <person name="Shelest E."/>
            <person name="Sherlock G."/>
            <person name="Sophianopoulou V."/>
            <person name="Squina F.M."/>
            <person name="Sun H."/>
            <person name="Susca A."/>
            <person name="Todd R.B."/>
            <person name="Tsang A."/>
            <person name="Unkles S.E."/>
            <person name="van de Wiele N."/>
            <person name="van Rossen-Uffink D."/>
            <person name="Oliveira J.V."/>
            <person name="Vesth T.C."/>
            <person name="Visser J."/>
            <person name="Yu J.-H."/>
            <person name="Zhou M."/>
            <person name="Andersen M.R."/>
            <person name="Archer D.B."/>
            <person name="Baker S.E."/>
            <person name="Benoit I."/>
            <person name="Brakhage A.A."/>
            <person name="Braus G.H."/>
            <person name="Fischer R."/>
            <person name="Frisvad J.C."/>
            <person name="Goldman G.H."/>
            <person name="Houbraken J."/>
            <person name="Oakley B."/>
            <person name="Pocsi I."/>
            <person name="Scazzocchio C."/>
            <person name="Seiboth B."/>
            <person name="vanKuyk P.A."/>
            <person name="Wortman J."/>
            <person name="Dyer P.S."/>
            <person name="Grigoriev I.V."/>
        </authorList>
    </citation>
    <scope>NUCLEOTIDE SEQUENCE [LARGE SCALE GENOMIC DNA]</scope>
    <source>
        <strain evidence="3">CBS 583.65</strain>
    </source>
</reference>
<protein>
    <recommendedName>
        <fullName evidence="4">Secreted protein</fullName>
    </recommendedName>
</protein>
<keyword evidence="1" id="KW-0732">Signal</keyword>
<organism evidence="2 3">
    <name type="scientific">Aspergillus versicolor CBS 583.65</name>
    <dbReference type="NCBI Taxonomy" id="1036611"/>
    <lineage>
        <taxon>Eukaryota</taxon>
        <taxon>Fungi</taxon>
        <taxon>Dikarya</taxon>
        <taxon>Ascomycota</taxon>
        <taxon>Pezizomycotina</taxon>
        <taxon>Eurotiomycetes</taxon>
        <taxon>Eurotiomycetidae</taxon>
        <taxon>Eurotiales</taxon>
        <taxon>Aspergillaceae</taxon>
        <taxon>Aspergillus</taxon>
        <taxon>Aspergillus subgen. Nidulantes</taxon>
    </lineage>
</organism>
<dbReference type="GeneID" id="63730260"/>
<feature type="signal peptide" evidence="1">
    <location>
        <begin position="1"/>
        <end position="17"/>
    </location>
</feature>
<dbReference type="AlphaFoldDB" id="A0A1L9PEF0"/>
<accession>A0A1L9PEF0</accession>
<dbReference type="Proteomes" id="UP000184073">
    <property type="component" value="Unassembled WGS sequence"/>
</dbReference>
<dbReference type="VEuPathDB" id="FungiDB:ASPVEDRAFT_531134"/>
<evidence type="ECO:0008006" key="4">
    <source>
        <dbReference type="Google" id="ProtNLM"/>
    </source>
</evidence>
<evidence type="ECO:0000313" key="2">
    <source>
        <dbReference type="EMBL" id="OJI99897.1"/>
    </source>
</evidence>
<gene>
    <name evidence="2" type="ORF">ASPVEDRAFT_531134</name>
</gene>